<reference evidence="7 8" key="1">
    <citation type="submission" date="2022-01" db="EMBL/GenBank/DDBJ databases">
        <title>Desulfofustis limnae sp. nov., a novel mesophilic sulfate-reducing bacterium isolated from marsh soil.</title>
        <authorList>
            <person name="Watanabe M."/>
            <person name="Takahashi A."/>
            <person name="Kojima H."/>
            <person name="Fukui M."/>
        </authorList>
    </citation>
    <scope>NUCLEOTIDE SEQUENCE [LARGE SCALE GENOMIC DNA]</scope>
    <source>
        <strain evidence="7 8">PPLL</strain>
    </source>
</reference>
<dbReference type="RefSeq" id="WP_284154553.1">
    <property type="nucleotide sequence ID" value="NZ_AP025516.1"/>
</dbReference>
<comment type="subcellular location">
    <subcellularLocation>
        <location evidence="5">Cytoplasm</location>
    </subcellularLocation>
</comment>
<evidence type="ECO:0000256" key="1">
    <source>
        <dbReference type="ARBA" id="ARBA00009018"/>
    </source>
</evidence>
<name>A0ABM7W988_9BACT</name>
<dbReference type="Proteomes" id="UP000830055">
    <property type="component" value="Chromosome"/>
</dbReference>
<dbReference type="CDD" id="cd02022">
    <property type="entry name" value="DPCK"/>
    <property type="match status" value="1"/>
</dbReference>
<protein>
    <recommendedName>
        <fullName evidence="5 6">Dephospho-CoA kinase</fullName>
        <ecNumber evidence="5 6">2.7.1.24</ecNumber>
    </recommendedName>
    <alternativeName>
        <fullName evidence="5">Dephosphocoenzyme A kinase</fullName>
    </alternativeName>
</protein>
<feature type="binding site" evidence="5">
    <location>
        <begin position="10"/>
        <end position="15"/>
    </location>
    <ligand>
        <name>ATP</name>
        <dbReference type="ChEBI" id="CHEBI:30616"/>
    </ligand>
</feature>
<dbReference type="GO" id="GO:0016301">
    <property type="term" value="F:kinase activity"/>
    <property type="evidence" value="ECO:0007669"/>
    <property type="project" value="UniProtKB-KW"/>
</dbReference>
<dbReference type="InterPro" id="IPR027417">
    <property type="entry name" value="P-loop_NTPase"/>
</dbReference>
<evidence type="ECO:0000313" key="7">
    <source>
        <dbReference type="EMBL" id="BDD87531.1"/>
    </source>
</evidence>
<dbReference type="InterPro" id="IPR001977">
    <property type="entry name" value="Depp_CoAkinase"/>
</dbReference>
<keyword evidence="5" id="KW-0963">Cytoplasm</keyword>
<keyword evidence="8" id="KW-1185">Reference proteome</keyword>
<comment type="catalytic activity">
    <reaction evidence="5">
        <text>3'-dephospho-CoA + ATP = ADP + CoA + H(+)</text>
        <dbReference type="Rhea" id="RHEA:18245"/>
        <dbReference type="ChEBI" id="CHEBI:15378"/>
        <dbReference type="ChEBI" id="CHEBI:30616"/>
        <dbReference type="ChEBI" id="CHEBI:57287"/>
        <dbReference type="ChEBI" id="CHEBI:57328"/>
        <dbReference type="ChEBI" id="CHEBI:456216"/>
        <dbReference type="EC" id="2.7.1.24"/>
    </reaction>
</comment>
<keyword evidence="2 5" id="KW-0547">Nucleotide-binding</keyword>
<keyword evidence="5 7" id="KW-0418">Kinase</keyword>
<comment type="similarity">
    <text evidence="1 5">Belongs to the CoaE family.</text>
</comment>
<dbReference type="PANTHER" id="PTHR10695:SF46">
    <property type="entry name" value="BIFUNCTIONAL COENZYME A SYNTHASE-RELATED"/>
    <property type="match status" value="1"/>
</dbReference>
<evidence type="ECO:0000256" key="6">
    <source>
        <dbReference type="NCBIfam" id="TIGR00152"/>
    </source>
</evidence>
<evidence type="ECO:0000256" key="2">
    <source>
        <dbReference type="ARBA" id="ARBA00022741"/>
    </source>
</evidence>
<dbReference type="EMBL" id="AP025516">
    <property type="protein sequence ID" value="BDD87531.1"/>
    <property type="molecule type" value="Genomic_DNA"/>
</dbReference>
<dbReference type="SUPFAM" id="SSF52540">
    <property type="entry name" value="P-loop containing nucleoside triphosphate hydrolases"/>
    <property type="match status" value="1"/>
</dbReference>
<gene>
    <name evidence="5 7" type="primary">coaE</name>
    <name evidence="7" type="ORF">DPPLL_18960</name>
</gene>
<evidence type="ECO:0000313" key="8">
    <source>
        <dbReference type="Proteomes" id="UP000830055"/>
    </source>
</evidence>
<sequence>MLIGVTGSIGTGKSTVATLLAEQLSAPLLSADQICRDLLVPGQPGYREFVATCGRDFVVTEGARIDRTRLRTALFTDTALRRQLERILHPLVREVLRQAHVDAGPDGVVVAEVPLLFECGWQDDFDYVICVEAPPALVNQRVARRDGVPEAQIEQIRGVQLPAEKKRLGSDWVINNDGDRAALVTQVSELAKKIKQ</sequence>
<proteinExistence type="inferred from homology"/>
<comment type="function">
    <text evidence="5">Catalyzes the phosphorylation of the 3'-hydroxyl group of dephosphocoenzyme A to form coenzyme A.</text>
</comment>
<dbReference type="HAMAP" id="MF_00376">
    <property type="entry name" value="Dephospho_CoA_kinase"/>
    <property type="match status" value="1"/>
</dbReference>
<dbReference type="Pfam" id="PF01121">
    <property type="entry name" value="CoaE"/>
    <property type="match status" value="1"/>
</dbReference>
<keyword evidence="5" id="KW-0808">Transferase</keyword>
<comment type="pathway">
    <text evidence="5">Cofactor biosynthesis; coenzyme A biosynthesis; CoA from (R)-pantothenate: step 5/5.</text>
</comment>
<keyword evidence="3 5" id="KW-0067">ATP-binding</keyword>
<organism evidence="7 8">
    <name type="scientific">Desulfofustis limnaeus</name>
    <dbReference type="NCBI Taxonomy" id="2740163"/>
    <lineage>
        <taxon>Bacteria</taxon>
        <taxon>Pseudomonadati</taxon>
        <taxon>Thermodesulfobacteriota</taxon>
        <taxon>Desulfobulbia</taxon>
        <taxon>Desulfobulbales</taxon>
        <taxon>Desulfocapsaceae</taxon>
        <taxon>Desulfofustis</taxon>
    </lineage>
</organism>
<dbReference type="EC" id="2.7.1.24" evidence="5 6"/>
<dbReference type="PANTHER" id="PTHR10695">
    <property type="entry name" value="DEPHOSPHO-COA KINASE-RELATED"/>
    <property type="match status" value="1"/>
</dbReference>
<evidence type="ECO:0000256" key="5">
    <source>
        <dbReference type="HAMAP-Rule" id="MF_00376"/>
    </source>
</evidence>
<keyword evidence="4 5" id="KW-0173">Coenzyme A biosynthesis</keyword>
<dbReference type="Gene3D" id="3.40.50.300">
    <property type="entry name" value="P-loop containing nucleotide triphosphate hydrolases"/>
    <property type="match status" value="1"/>
</dbReference>
<dbReference type="PROSITE" id="PS51219">
    <property type="entry name" value="DPCK"/>
    <property type="match status" value="1"/>
</dbReference>
<evidence type="ECO:0000256" key="3">
    <source>
        <dbReference type="ARBA" id="ARBA00022840"/>
    </source>
</evidence>
<evidence type="ECO:0000256" key="4">
    <source>
        <dbReference type="ARBA" id="ARBA00022993"/>
    </source>
</evidence>
<accession>A0ABM7W988</accession>
<dbReference type="NCBIfam" id="TIGR00152">
    <property type="entry name" value="dephospho-CoA kinase"/>
    <property type="match status" value="1"/>
</dbReference>